<dbReference type="PANTHER" id="PTHR30477">
    <property type="entry name" value="ABC-TRANSPORTER METAL-BINDING PROTEIN"/>
    <property type="match status" value="1"/>
</dbReference>
<feature type="transmembrane region" description="Helical" evidence="9">
    <location>
        <begin position="192"/>
        <end position="216"/>
    </location>
</feature>
<dbReference type="CDD" id="cd06550">
    <property type="entry name" value="TM_ABC_iron-siderophores_like"/>
    <property type="match status" value="1"/>
</dbReference>
<dbReference type="GO" id="GO:0010043">
    <property type="term" value="P:response to zinc ion"/>
    <property type="evidence" value="ECO:0007669"/>
    <property type="project" value="TreeGrafter"/>
</dbReference>
<feature type="transmembrane region" description="Helical" evidence="9">
    <location>
        <begin position="223"/>
        <end position="243"/>
    </location>
</feature>
<accession>A0A2S8NVB5</accession>
<comment type="caution">
    <text evidence="10">The sequence shown here is derived from an EMBL/GenBank/DDBJ whole genome shotgun (WGS) entry which is preliminary data.</text>
</comment>
<proteinExistence type="inferred from homology"/>
<comment type="similarity">
    <text evidence="2 8">Belongs to the ABC-3 integral membrane protein family.</text>
</comment>
<dbReference type="InterPro" id="IPR001626">
    <property type="entry name" value="ABC_TroCD"/>
</dbReference>
<evidence type="ECO:0000256" key="2">
    <source>
        <dbReference type="ARBA" id="ARBA00008034"/>
    </source>
</evidence>
<dbReference type="SUPFAM" id="SSF81345">
    <property type="entry name" value="ABC transporter involved in vitamin B12 uptake, BtuC"/>
    <property type="match status" value="1"/>
</dbReference>
<evidence type="ECO:0000256" key="8">
    <source>
        <dbReference type="RuleBase" id="RU003943"/>
    </source>
</evidence>
<feature type="transmembrane region" description="Helical" evidence="9">
    <location>
        <begin position="39"/>
        <end position="57"/>
    </location>
</feature>
<dbReference type="PANTHER" id="PTHR30477:SF8">
    <property type="entry name" value="METAL TRANSPORT SYSTEM MEMBRANE PROTEIN CT_070-RELATED"/>
    <property type="match status" value="1"/>
</dbReference>
<keyword evidence="3 8" id="KW-0813">Transport</keyword>
<evidence type="ECO:0000256" key="3">
    <source>
        <dbReference type="ARBA" id="ARBA00022448"/>
    </source>
</evidence>
<evidence type="ECO:0000256" key="6">
    <source>
        <dbReference type="ARBA" id="ARBA00022989"/>
    </source>
</evidence>
<evidence type="ECO:0000256" key="1">
    <source>
        <dbReference type="ARBA" id="ARBA00004651"/>
    </source>
</evidence>
<dbReference type="GO" id="GO:0043190">
    <property type="term" value="C:ATP-binding cassette (ABC) transporter complex"/>
    <property type="evidence" value="ECO:0007669"/>
    <property type="project" value="InterPro"/>
</dbReference>
<feature type="transmembrane region" description="Helical" evidence="9">
    <location>
        <begin position="167"/>
        <end position="186"/>
    </location>
</feature>
<evidence type="ECO:0000256" key="7">
    <source>
        <dbReference type="ARBA" id="ARBA00023136"/>
    </source>
</evidence>
<evidence type="ECO:0000256" key="9">
    <source>
        <dbReference type="SAM" id="Phobius"/>
    </source>
</evidence>
<reference evidence="10 11" key="1">
    <citation type="submission" date="2018-02" db="EMBL/GenBank/DDBJ databases">
        <title>Metagenomics reveals mixed infection of spiroplasma and phytoplasma in chicory.</title>
        <authorList>
            <person name="Polano C."/>
            <person name="Moruzzi S."/>
            <person name="Ermacora P."/>
            <person name="Ferrini F."/>
            <person name="Martini M."/>
            <person name="Firrao G."/>
        </authorList>
    </citation>
    <scope>NUCLEOTIDE SEQUENCE [LARGE SCALE GENOMIC DNA]</scope>
    <source>
        <strain evidence="10 11">ChiP</strain>
    </source>
</reference>
<feature type="transmembrane region" description="Helical" evidence="9">
    <location>
        <begin position="12"/>
        <end position="32"/>
    </location>
</feature>
<keyword evidence="6 9" id="KW-1133">Transmembrane helix</keyword>
<evidence type="ECO:0000313" key="10">
    <source>
        <dbReference type="EMBL" id="PQP79936.1"/>
    </source>
</evidence>
<dbReference type="Gene3D" id="1.10.3470.10">
    <property type="entry name" value="ABC transporter involved in vitamin B12 uptake, BtuC"/>
    <property type="match status" value="1"/>
</dbReference>
<dbReference type="InterPro" id="IPR037294">
    <property type="entry name" value="ABC_BtuC-like"/>
</dbReference>
<keyword evidence="4" id="KW-1003">Cell membrane</keyword>
<feature type="transmembrane region" description="Helical" evidence="9">
    <location>
        <begin position="63"/>
        <end position="83"/>
    </location>
</feature>
<dbReference type="AlphaFoldDB" id="A0A2S8NVB5"/>
<protein>
    <submittedName>
        <fullName evidence="10">Metal ABC transporter permease</fullName>
    </submittedName>
</protein>
<feature type="transmembrane region" description="Helical" evidence="9">
    <location>
        <begin position="95"/>
        <end position="114"/>
    </location>
</feature>
<comment type="subcellular location">
    <subcellularLocation>
        <location evidence="1 8">Cell membrane</location>
        <topology evidence="1 8">Multi-pass membrane protein</topology>
    </subcellularLocation>
</comment>
<evidence type="ECO:0000256" key="4">
    <source>
        <dbReference type="ARBA" id="ARBA00022475"/>
    </source>
</evidence>
<keyword evidence="11" id="KW-1185">Reference proteome</keyword>
<feature type="transmembrane region" description="Helical" evidence="9">
    <location>
        <begin position="134"/>
        <end position="155"/>
    </location>
</feature>
<dbReference type="Pfam" id="PF00950">
    <property type="entry name" value="ABC-3"/>
    <property type="match status" value="1"/>
</dbReference>
<dbReference type="EMBL" id="PUUG01000004">
    <property type="protein sequence ID" value="PQP79936.1"/>
    <property type="molecule type" value="Genomic_DNA"/>
</dbReference>
<dbReference type="Proteomes" id="UP000238672">
    <property type="component" value="Unassembled WGS sequence"/>
</dbReference>
<feature type="transmembrane region" description="Helical" evidence="9">
    <location>
        <begin position="249"/>
        <end position="267"/>
    </location>
</feature>
<keyword evidence="7 9" id="KW-0472">Membrane</keyword>
<sequence length="357" mass="40290">MERILSSFEIDLFCILVLCSLSLANLGVFLILKKASMVIDAISHTVLLGIVLAYLIVKDLNSPFLIVGATLIGILTVYLIEFINKNSKISKDSAIGITFTFFFSLAIIIISTLIRDIHIDTDAVFKGNIELAHISQLYKIIPVLILNLFFVIIFYKELKLFVFDPSLFNILGFSSVLVNYLLMTLVSLTTVIAFDIVGSIMTIVCVIGPAATAILLSKKLLTCWGLSLWLSFISTSLGYFLGIILDLNVSGMISVIILGIFLIVLFFEPKNGIISKIFKNYFHKKSLILINLLMHLENNLIQKKNNYLQNIKNDLKWTEQTFHTCLKKAIKEKYVIQENNQLTLTNLGRKYLYQKIN</sequence>
<organism evidence="10 11">
    <name type="scientific">Candidatus Phytoplasma phoenicium</name>
    <dbReference type="NCBI Taxonomy" id="198422"/>
    <lineage>
        <taxon>Bacteria</taxon>
        <taxon>Bacillati</taxon>
        <taxon>Mycoplasmatota</taxon>
        <taxon>Mollicutes</taxon>
        <taxon>Acholeplasmatales</taxon>
        <taxon>Acholeplasmataceae</taxon>
        <taxon>Candidatus Phytoplasma</taxon>
        <taxon>16SrIX (Pigeon pea witches'-broom group)</taxon>
    </lineage>
</organism>
<keyword evidence="5 8" id="KW-0812">Transmembrane</keyword>
<name>A0A2S8NVB5_9MOLU</name>
<dbReference type="GO" id="GO:0055085">
    <property type="term" value="P:transmembrane transport"/>
    <property type="evidence" value="ECO:0007669"/>
    <property type="project" value="InterPro"/>
</dbReference>
<evidence type="ECO:0000313" key="11">
    <source>
        <dbReference type="Proteomes" id="UP000238672"/>
    </source>
</evidence>
<gene>
    <name evidence="10" type="ORF">C6B37_00385</name>
</gene>
<evidence type="ECO:0000256" key="5">
    <source>
        <dbReference type="ARBA" id="ARBA00022692"/>
    </source>
</evidence>